<dbReference type="GO" id="GO:0005669">
    <property type="term" value="C:transcription factor TFIID complex"/>
    <property type="evidence" value="ECO:0007669"/>
    <property type="project" value="InterPro"/>
</dbReference>
<evidence type="ECO:0000259" key="4">
    <source>
        <dbReference type="Pfam" id="PF12157"/>
    </source>
</evidence>
<feature type="region of interest" description="Disordered" evidence="3">
    <location>
        <begin position="1257"/>
        <end position="1281"/>
    </location>
</feature>
<evidence type="ECO:0000256" key="1">
    <source>
        <dbReference type="ARBA" id="ARBA00004123"/>
    </source>
</evidence>
<gene>
    <name evidence="5" type="ORF">NSK_004488</name>
</gene>
<evidence type="ECO:0000256" key="3">
    <source>
        <dbReference type="SAM" id="MobiDB-lite"/>
    </source>
</evidence>
<feature type="domain" description="Transcription initiation factor TFIID subunit 1 histone acetyltransferase" evidence="4">
    <location>
        <begin position="590"/>
        <end position="722"/>
    </location>
</feature>
<reference evidence="5 6" key="1">
    <citation type="submission" date="2019-01" db="EMBL/GenBank/DDBJ databases">
        <title>Nuclear Genome Assembly of the Microalgal Biofuel strain Nannochloropsis salina CCMP1776.</title>
        <authorList>
            <person name="Hovde B."/>
        </authorList>
    </citation>
    <scope>NUCLEOTIDE SEQUENCE [LARGE SCALE GENOMIC DNA]</scope>
    <source>
        <strain evidence="5 6">CCMP1776</strain>
    </source>
</reference>
<dbReference type="EMBL" id="SDOX01000019">
    <property type="protein sequence ID" value="TFJ84503.1"/>
    <property type="molecule type" value="Genomic_DNA"/>
</dbReference>
<proteinExistence type="predicted"/>
<feature type="region of interest" description="Disordered" evidence="3">
    <location>
        <begin position="1623"/>
        <end position="1746"/>
    </location>
</feature>
<feature type="compositionally biased region" description="Polar residues" evidence="3">
    <location>
        <begin position="308"/>
        <end position="317"/>
    </location>
</feature>
<feature type="compositionally biased region" description="Gly residues" evidence="3">
    <location>
        <begin position="657"/>
        <end position="667"/>
    </location>
</feature>
<feature type="compositionally biased region" description="Gly residues" evidence="3">
    <location>
        <begin position="1660"/>
        <end position="1669"/>
    </location>
</feature>
<feature type="region of interest" description="Disordered" evidence="3">
    <location>
        <begin position="265"/>
        <end position="414"/>
    </location>
</feature>
<evidence type="ECO:0000313" key="5">
    <source>
        <dbReference type="EMBL" id="TFJ84503.1"/>
    </source>
</evidence>
<dbReference type="GO" id="GO:0017025">
    <property type="term" value="F:TBP-class protein binding"/>
    <property type="evidence" value="ECO:0007669"/>
    <property type="project" value="InterPro"/>
</dbReference>
<feature type="region of interest" description="Disordered" evidence="3">
    <location>
        <begin position="182"/>
        <end position="242"/>
    </location>
</feature>
<dbReference type="Pfam" id="PF12157">
    <property type="entry name" value="DUF3591"/>
    <property type="match status" value="2"/>
</dbReference>
<feature type="region of interest" description="Disordered" evidence="3">
    <location>
        <begin position="1"/>
        <end position="45"/>
    </location>
</feature>
<comment type="subcellular location">
    <subcellularLocation>
        <location evidence="1">Nucleus</location>
    </subcellularLocation>
</comment>
<dbReference type="GO" id="GO:0016251">
    <property type="term" value="F:RNA polymerase II general transcription initiation factor activity"/>
    <property type="evidence" value="ECO:0007669"/>
    <property type="project" value="InterPro"/>
</dbReference>
<dbReference type="Proteomes" id="UP000355283">
    <property type="component" value="Unassembled WGS sequence"/>
</dbReference>
<dbReference type="PANTHER" id="PTHR13900:SF0">
    <property type="entry name" value="TRANSCRIPTION INITIATION FACTOR TFIID SUBUNIT 1"/>
    <property type="match status" value="1"/>
</dbReference>
<comment type="caution">
    <text evidence="5">The sequence shown here is derived from an EMBL/GenBank/DDBJ whole genome shotgun (WGS) entry which is preliminary data.</text>
</comment>
<keyword evidence="2" id="KW-0539">Nucleus</keyword>
<sequence>MSSPLSPYSSTFDVDRYSSSRRRQQQDWGNAHPLSPSQTPYYLSYQGRSGPSIHFPFERQYSESRLSHVSAGARASPLPPLSPHRSPSYHRSYSLGYEGDLTMQAGQEGSGGRCHPAVLVPLLVGEGPDGVPDFVKLEEEAYERSGGLAALRVMATLTWEDVSAKLERPKGMRLEEAEDVGEVWRRGAGEGGEEGDGWGEDGSEKESEEGEEEGWPVGDGGNDAWSGAGLSREGRGGGREAGGLSVSLGMKATGRQEYAALVDGRGEALEEEEGNTEEEEGEEGEDGEGEEEGDEPLPDCSLLRISEGKSTSAQTDGEQAGGRWTTSVGSRFHPLTQAMWERNIQWGTGRRGEEEEEEEEGKGLEEEELSAEASADIVPSSQAGNAPVNGGEESGRERGGTEGEGKGRGEEEMGDLRVILARHRAEETRRERLRWILAAKRREAAAMVSLGAGARAAGLGSEQDSSSPRLSLYESTLAEEAERVLQAPFPLNAELNGQRWTRNIIWGKPKVSHRARSLSRWLPGGVGVREQRPGPRAQAPLPWDRLIIDRNDPRIYWETPSLPRTDLHALGLMSSTRTASLTPEEQQRQQQFGRHRTLQVPSIEHAECALRHETTIADPARLVLPPDVLRSFHRPRLPLRLQDLSWTLRTPKDKSGQAGGGGRGALAGGHPMSTRTIRTTKDLNAYEGELVVVEYPEERPLLLSNPGMASKLLNLWRLSPQNVEAERAMALERHAAGLGGGGGKSRGPPRITRENLGASSVAMDLDRVHAGVPDFKEGQTCVLYPEDPSPFIGQIEDGMRQLALFNNLYKAPLFEHKAKPTDFLLVRSHPKHVREPLTGESAGESECYAVREIPRVYLSGQMEPLREVFHPDDGRFREFRDRLIKLALVVKIHGGERGADMDRRVSVIDLVRLFDGLADYLPDAGPGRDKEREKAVLVLNQLKQVAHELQGKHTENHWSLNKDVVVEDVLREITPEEVCIFESMCSGVRRLLSEGISIVGRVTSFAPARIEPILARNLQCLLQDRQARAEKARRSAELLKGGERGLEAEEVANKLQVLYEEVRQLIAVGAYLLDELYLAPWSLTHYYHAITNEKAYGGIFKLTGLGDPSGIGEGFSFLPRHQREAGRSFKEVLPTLDPALQEIIGETPPVRMGVAMMNKILTHVWSVPHLRRIAQHRLSTAGYGAEFEEVMQLTRVPKKVRVQVVLDVDAGEGAGGIRAGMLEYVAACDRIWNKQLNALTDESGAFGDEEGMAGMELDLDDPEGAPEKGQGQGSRAGWGGGMEGGGKGTFETEADALAVQRELAERARILAEQRQEAEIARQQKALMAGVALPSWQRPRKVVKRLIKETDVDGTERYRVEFLFQPEEVERVRMQRAEELEKLRKKARRARKREAAGLAVGEEGQAGEGDEWTVGGNKLVLSVQGKQKASKRKRASVTLNISSLKKMATEHKEQQQQKKRAQDEEARMLYSRQYLKLGARGSEGADREVGEEGAGGGSGPYGRKTQRKPHLLLNLQFDVIYSGVETKPYAKPFKRLRGRGMDLERVKKKITDYRYESRQELLDDFATIVRETVEAEEGGGGGVLLEYVRAVQADVIKGVRSLDESSMAALEAEIVVQNATSIRRQRKANKMKGGRGGGRGRGGARGRGNKRESKGELQVGGTEGIAGGRGILLPSPPSQEPPPVLLGPLSPPRGMDGGFGGNGGGEDQPLIFVGEDSAGGGQLAPSISLPGEASDSGEEEVLQIDQL</sequence>
<feature type="region of interest" description="Disordered" evidence="3">
    <location>
        <begin position="1480"/>
        <end position="1503"/>
    </location>
</feature>
<dbReference type="GO" id="GO:0051123">
    <property type="term" value="P:RNA polymerase II preinitiation complex assembly"/>
    <property type="evidence" value="ECO:0007669"/>
    <property type="project" value="TreeGrafter"/>
</dbReference>
<keyword evidence="6" id="KW-1185">Reference proteome</keyword>
<name>A0A4D9D3D0_9STRA</name>
<feature type="compositionally biased region" description="Gly residues" evidence="3">
    <location>
        <begin position="1694"/>
        <end position="1705"/>
    </location>
</feature>
<dbReference type="PANTHER" id="PTHR13900">
    <property type="entry name" value="TRANSCRIPTION INITIATION FACTOR TFIID"/>
    <property type="match status" value="1"/>
</dbReference>
<dbReference type="OrthoDB" id="5752at2759"/>
<dbReference type="InterPro" id="IPR040240">
    <property type="entry name" value="TAF1"/>
</dbReference>
<feature type="region of interest" description="Disordered" evidence="3">
    <location>
        <begin position="68"/>
        <end position="90"/>
    </location>
</feature>
<feature type="domain" description="Transcription initiation factor TFIID subunit 1 histone acetyltransferase" evidence="4">
    <location>
        <begin position="772"/>
        <end position="1124"/>
    </location>
</feature>
<organism evidence="5 6">
    <name type="scientific">Nannochloropsis salina CCMP1776</name>
    <dbReference type="NCBI Taxonomy" id="1027361"/>
    <lineage>
        <taxon>Eukaryota</taxon>
        <taxon>Sar</taxon>
        <taxon>Stramenopiles</taxon>
        <taxon>Ochrophyta</taxon>
        <taxon>Eustigmatophyceae</taxon>
        <taxon>Eustigmatales</taxon>
        <taxon>Monodopsidaceae</taxon>
        <taxon>Microchloropsis</taxon>
        <taxon>Microchloropsis salina</taxon>
    </lineage>
</organism>
<feature type="region of interest" description="Disordered" evidence="3">
    <location>
        <begin position="650"/>
        <end position="673"/>
    </location>
</feature>
<feature type="compositionally biased region" description="Acidic residues" evidence="3">
    <location>
        <begin position="191"/>
        <end position="214"/>
    </location>
</feature>
<feature type="compositionally biased region" description="Pro residues" evidence="3">
    <location>
        <begin position="1673"/>
        <end position="1690"/>
    </location>
</feature>
<feature type="compositionally biased region" description="Basic residues" evidence="3">
    <location>
        <begin position="1623"/>
        <end position="1632"/>
    </location>
</feature>
<accession>A0A4D9D3D0</accession>
<feature type="compositionally biased region" description="Acidic residues" evidence="3">
    <location>
        <begin position="269"/>
        <end position="297"/>
    </location>
</feature>
<dbReference type="GO" id="GO:0004402">
    <property type="term" value="F:histone acetyltransferase activity"/>
    <property type="evidence" value="ECO:0007669"/>
    <property type="project" value="InterPro"/>
</dbReference>
<feature type="compositionally biased region" description="Polar residues" evidence="3">
    <location>
        <begin position="1"/>
        <end position="12"/>
    </location>
</feature>
<evidence type="ECO:0000313" key="6">
    <source>
        <dbReference type="Proteomes" id="UP000355283"/>
    </source>
</evidence>
<feature type="compositionally biased region" description="Polar residues" evidence="3">
    <location>
        <begin position="35"/>
        <end position="45"/>
    </location>
</feature>
<feature type="region of interest" description="Disordered" evidence="3">
    <location>
        <begin position="1390"/>
        <end position="1410"/>
    </location>
</feature>
<feature type="compositionally biased region" description="Acidic residues" evidence="3">
    <location>
        <begin position="1734"/>
        <end position="1746"/>
    </location>
</feature>
<dbReference type="InterPro" id="IPR022591">
    <property type="entry name" value="TAF1_HAT_dom"/>
</dbReference>
<feature type="compositionally biased region" description="Basic and acidic residues" evidence="3">
    <location>
        <begin position="393"/>
        <end position="414"/>
    </location>
</feature>
<evidence type="ECO:0000256" key="2">
    <source>
        <dbReference type="ARBA" id="ARBA00023242"/>
    </source>
</evidence>
<feature type="compositionally biased region" description="Gly residues" evidence="3">
    <location>
        <begin position="1270"/>
        <end position="1281"/>
    </location>
</feature>
<feature type="compositionally biased region" description="Acidic residues" evidence="3">
    <location>
        <begin position="354"/>
        <end position="370"/>
    </location>
</feature>
<protein>
    <recommendedName>
        <fullName evidence="4">Transcription initiation factor TFIID subunit 1 histone acetyltransferase domain-containing protein</fullName>
    </recommendedName>
</protein>